<comment type="caution">
    <text evidence="3">The sequence shown here is derived from an EMBL/GenBank/DDBJ whole genome shotgun (WGS) entry which is preliminary data.</text>
</comment>
<feature type="region of interest" description="Disordered" evidence="1">
    <location>
        <begin position="319"/>
        <end position="341"/>
    </location>
</feature>
<feature type="region of interest" description="Disordered" evidence="1">
    <location>
        <begin position="83"/>
        <end position="114"/>
    </location>
</feature>
<protein>
    <recommendedName>
        <fullName evidence="2">Something about silencing protein 4 domain-containing protein</fullName>
    </recommendedName>
</protein>
<name>A0A9W8N9X2_9PEZI</name>
<feature type="region of interest" description="Disordered" evidence="1">
    <location>
        <begin position="147"/>
        <end position="225"/>
    </location>
</feature>
<feature type="compositionally biased region" description="Basic and acidic residues" evidence="1">
    <location>
        <begin position="98"/>
        <end position="114"/>
    </location>
</feature>
<evidence type="ECO:0000256" key="1">
    <source>
        <dbReference type="SAM" id="MobiDB-lite"/>
    </source>
</evidence>
<dbReference type="InterPro" id="IPR038988">
    <property type="entry name" value="Sas4"/>
</dbReference>
<dbReference type="Pfam" id="PF15460">
    <property type="entry name" value="SAS4"/>
    <property type="match status" value="1"/>
</dbReference>
<evidence type="ECO:0000313" key="4">
    <source>
        <dbReference type="Proteomes" id="UP001148614"/>
    </source>
</evidence>
<dbReference type="VEuPathDB" id="FungiDB:F4678DRAFT_414529"/>
<dbReference type="AlphaFoldDB" id="A0A9W8N9X2"/>
<dbReference type="GO" id="GO:0033255">
    <property type="term" value="C:SAS acetyltransferase complex"/>
    <property type="evidence" value="ECO:0007669"/>
    <property type="project" value="InterPro"/>
</dbReference>
<gene>
    <name evidence="3" type="ORF">NPX13_g7840</name>
</gene>
<dbReference type="PANTHER" id="PTHR38422:SF1">
    <property type="entry name" value="SOMETHING ABOUT SILENCING PROTEIN 4"/>
    <property type="match status" value="1"/>
</dbReference>
<evidence type="ECO:0000313" key="3">
    <source>
        <dbReference type="EMBL" id="KAJ3564447.1"/>
    </source>
</evidence>
<dbReference type="Proteomes" id="UP001148614">
    <property type="component" value="Unassembled WGS sequence"/>
</dbReference>
<reference evidence="3" key="1">
    <citation type="submission" date="2022-07" db="EMBL/GenBank/DDBJ databases">
        <title>Genome Sequence of Xylaria arbuscula.</title>
        <authorList>
            <person name="Buettner E."/>
        </authorList>
    </citation>
    <scope>NUCLEOTIDE SEQUENCE</scope>
    <source>
        <strain evidence="3">VT107</strain>
    </source>
</reference>
<feature type="compositionally biased region" description="Acidic residues" evidence="1">
    <location>
        <begin position="170"/>
        <end position="191"/>
    </location>
</feature>
<feature type="compositionally biased region" description="Acidic residues" evidence="1">
    <location>
        <begin position="199"/>
        <end position="225"/>
    </location>
</feature>
<dbReference type="InterPro" id="IPR029184">
    <property type="entry name" value="Sas4_dom"/>
</dbReference>
<evidence type="ECO:0000259" key="2">
    <source>
        <dbReference type="Pfam" id="PF15460"/>
    </source>
</evidence>
<sequence>MIFDIDLLNADTPILVFDTEDEPSDDVATNSALADQPAVNIEHRSHFSMIRVYNDRLFTDLPTSQIVNWDFLKEEYGVDQIEDPLPDSHYAPTHRRAERLEKSIRNTERGRAQHEKDQIIRLLGELQGHDWLRTMGVNGGARLYSTSSACGARKRRGESSKGNVARAEETSDEEDEDDEEQQGTDTDDSDCSEGAASTDDVDMVDIEDTSEGDSGPEGEPPESDVDAAARQLHDEAMERAKYAALASPKRIRGDPPPTMVNLVPREFTSFFEKRHQRDAALNKGRRRGRTVLAWGQPIPDMDEFDFVLPDFCLDEDTLKAHERQKRRDRRQRKQDTTTVNA</sequence>
<dbReference type="GO" id="GO:0004402">
    <property type="term" value="F:histone acetyltransferase activity"/>
    <property type="evidence" value="ECO:0007669"/>
    <property type="project" value="TreeGrafter"/>
</dbReference>
<proteinExistence type="predicted"/>
<dbReference type="EMBL" id="JANPWZ010001615">
    <property type="protein sequence ID" value="KAJ3564447.1"/>
    <property type="molecule type" value="Genomic_DNA"/>
</dbReference>
<keyword evidence="4" id="KW-1185">Reference proteome</keyword>
<feature type="compositionally biased region" description="Basic residues" evidence="1">
    <location>
        <begin position="322"/>
        <end position="332"/>
    </location>
</feature>
<organism evidence="3 4">
    <name type="scientific">Xylaria arbuscula</name>
    <dbReference type="NCBI Taxonomy" id="114810"/>
    <lineage>
        <taxon>Eukaryota</taxon>
        <taxon>Fungi</taxon>
        <taxon>Dikarya</taxon>
        <taxon>Ascomycota</taxon>
        <taxon>Pezizomycotina</taxon>
        <taxon>Sordariomycetes</taxon>
        <taxon>Xylariomycetidae</taxon>
        <taxon>Xylariales</taxon>
        <taxon>Xylariaceae</taxon>
        <taxon>Xylaria</taxon>
    </lineage>
</organism>
<accession>A0A9W8N9X2</accession>
<feature type="domain" description="Something about silencing protein 4" evidence="2">
    <location>
        <begin position="83"/>
        <end position="139"/>
    </location>
</feature>
<dbReference type="PANTHER" id="PTHR38422">
    <property type="entry name" value="SOMETHING ABOUT SILENCING PROTEIN 4"/>
    <property type="match status" value="1"/>
</dbReference>